<evidence type="ECO:0000313" key="3">
    <source>
        <dbReference type="EMBL" id="MDF2254801.1"/>
    </source>
</evidence>
<comment type="pathway">
    <text evidence="1">Cofactor biosynthesis; thiamine diphosphate biosynthesis.</text>
</comment>
<name>A0ABT5YT73_9ACTN</name>
<comment type="caution">
    <text evidence="3">The sequence shown here is derived from an EMBL/GenBank/DDBJ whole genome shotgun (WGS) entry which is preliminary data.</text>
</comment>
<protein>
    <submittedName>
        <fullName evidence="3">Transcriptional regulator</fullName>
    </submittedName>
</protein>
<evidence type="ECO:0000259" key="2">
    <source>
        <dbReference type="Pfam" id="PF03070"/>
    </source>
</evidence>
<dbReference type="Pfam" id="PF03070">
    <property type="entry name" value="TENA_THI-4"/>
    <property type="match status" value="1"/>
</dbReference>
<proteinExistence type="predicted"/>
<dbReference type="Gene3D" id="1.20.910.10">
    <property type="entry name" value="Heme oxygenase-like"/>
    <property type="match status" value="1"/>
</dbReference>
<evidence type="ECO:0000256" key="1">
    <source>
        <dbReference type="ARBA" id="ARBA00004948"/>
    </source>
</evidence>
<accession>A0ABT5YT73</accession>
<dbReference type="InterPro" id="IPR004305">
    <property type="entry name" value="Thiaminase-2/PQQC"/>
</dbReference>
<dbReference type="EMBL" id="JARHTQ010000002">
    <property type="protein sequence ID" value="MDF2254801.1"/>
    <property type="molecule type" value="Genomic_DNA"/>
</dbReference>
<evidence type="ECO:0000313" key="4">
    <source>
        <dbReference type="Proteomes" id="UP001220022"/>
    </source>
</evidence>
<reference evidence="3 4" key="1">
    <citation type="submission" date="2023-03" db="EMBL/GenBank/DDBJ databases">
        <title>Draft genome sequence of type strain Streptomyces ferralitis JCM 14344.</title>
        <authorList>
            <person name="Klaysubun C."/>
            <person name="Duangmal K."/>
        </authorList>
    </citation>
    <scope>NUCLEOTIDE SEQUENCE [LARGE SCALE GENOMIC DNA]</scope>
    <source>
        <strain evidence="3 4">JCM 14344</strain>
    </source>
</reference>
<feature type="domain" description="Thiaminase-2/PQQC" evidence="2">
    <location>
        <begin position="26"/>
        <end position="153"/>
    </location>
</feature>
<organism evidence="3 4">
    <name type="scientific">Streptantibioticus ferralitis</name>
    <dbReference type="NCBI Taxonomy" id="236510"/>
    <lineage>
        <taxon>Bacteria</taxon>
        <taxon>Bacillati</taxon>
        <taxon>Actinomycetota</taxon>
        <taxon>Actinomycetes</taxon>
        <taxon>Kitasatosporales</taxon>
        <taxon>Streptomycetaceae</taxon>
        <taxon>Streptantibioticus</taxon>
    </lineage>
</organism>
<dbReference type="Proteomes" id="UP001220022">
    <property type="component" value="Unassembled WGS sequence"/>
</dbReference>
<dbReference type="InterPro" id="IPR016084">
    <property type="entry name" value="Haem_Oase-like_multi-hlx"/>
</dbReference>
<keyword evidence="4" id="KW-1185">Reference proteome</keyword>
<sequence>MTRTAQDVLADAVRELAPDTGANRLVPRIASGQAPVEVLAAFAMEQRHLISSDRRSFLHLADRSASDPAAATYFTSLAHGENLALDKLDPLADALGLDDESVDGYEPNAGCQAYPAYAAWLALGAEPVDVIVALTANFAAWGGYCRTVGRALRERYGFSDEACGFFDFFAEPAPQLEQQALAAVQAGLDAGRITPLAHRHGRLLQAYELMFWNTLAEQAG</sequence>
<dbReference type="SUPFAM" id="SSF48613">
    <property type="entry name" value="Heme oxygenase-like"/>
    <property type="match status" value="1"/>
</dbReference>
<gene>
    <name evidence="3" type="ORF">P2L57_03340</name>
</gene>
<dbReference type="RefSeq" id="WP_275807921.1">
    <property type="nucleotide sequence ID" value="NZ_BAAANM010000008.1"/>
</dbReference>